<dbReference type="EMBL" id="CP068108">
    <property type="protein sequence ID" value="QQU00029.1"/>
    <property type="molecule type" value="Genomic_DNA"/>
</dbReference>
<dbReference type="Gene3D" id="1.10.530.10">
    <property type="match status" value="1"/>
</dbReference>
<reference evidence="1 2" key="1">
    <citation type="submission" date="2021-01" db="EMBL/GenBank/DDBJ databases">
        <title>FDA dAtabase for Regulatory Grade micrObial Sequences (FDA-ARGOS): Supporting development and validation of Infectious Disease Dx tests.</title>
        <authorList>
            <person name="Sproer C."/>
            <person name="Gronow S."/>
            <person name="Severitt S."/>
            <person name="Schroder I."/>
            <person name="Tallon L."/>
            <person name="Sadzewicz L."/>
            <person name="Zhao X."/>
            <person name="Boylan J."/>
            <person name="Ott S."/>
            <person name="Bowen H."/>
            <person name="Vavikolanu K."/>
            <person name="Mehta A."/>
            <person name="Aluvathingal J."/>
            <person name="Nadendla S."/>
            <person name="Lowell S."/>
            <person name="Myers T."/>
            <person name="Yan Y."/>
            <person name="Sichtig H."/>
        </authorList>
    </citation>
    <scope>NUCLEOTIDE SEQUENCE [LARGE SCALE GENOMIC DNA]</scope>
    <source>
        <strain evidence="1 2">FDAARGOS_1131</strain>
    </source>
</reference>
<accession>A0A9Q6ZGV7</accession>
<sequence>MKNDHRITVGLSDQDAPMQPIPSDDSVQAQYVVCKGATCSCDGNPSAKGTLMVTSQKKYSINDKGADKLVATVEDTAFEEGIAPFITCSYKKGTDKTCTYAAQGNWIVPNNTKFPEVAGKAILTETGSLCCTLGGTLTFMTHGQTVDVDNDEVQEVEDAFGAMRVINALLSYEELPSVEQKYPEEYVSDVAQLECIPSEDVVLTPMSEGNTRAFYVLKGQFVEFSATTKVNTADPHKRRGENISWGLTEILEDGVFAARQSSISKTYKLPPTDQEKVLYQGYKRVANPFGFVFTKSGHYIIDASSREKIAGTTWSYYKDQYCYIQVVDQASILVLRLSVVDQAILVGEEVILTVISDLPLSPAVLSTLTIVVCSVAKTGEESLEYIYRDAAIEPINGSKRYTQTANKLEAKFKCVNSGLFRMKVLQDGQELTAFTQTIEVGENQVLAIESVEGRVRRGSVAVFRAILKRGGRLDTAKINWRLQSPKGRTYEVSEVGVTHEFEFKEVGTYTLQCFYGNQISFYQEKVEKKIEVLDNEIEGVTLRNTVVKEEGKNYAVFVNQGIVININMPLDYSYEAVIPDISAWSSVLNFHTSKEEAFAYIAQSKSKKDPLLLYGISYMSKGANQIKGTIKIGNRITKIIGATPVYFTGSTAELALVLADEGMYFLSIQLGQSTPVEVVLNSCKGKIKQWFFHDGQQKTTQLGYKQIFGIAATVEGWANKKGKLHIWWDNRTNGGTILKYFQIDATIEKERHHLIYSQDVTFDRNGVLNKTIGVDSAFWKNLQQVVDQQQAKDKIFNFYFTLSEVEVPCENQNEAVYHTEFRKGHVFPNQSMSSGSYAILADQPYCVGHFVDKDKKELEAIVQYTDQTSIALHLYKGFERKTDQTIYEIHLYENQTGEDKFIECYNVVGYETEIVNYIQLPTSSAVYGSSTHEQDKGNKKNPRLFYFILYQWRGEHHEEFNQLKGQPPKRRSTYSAGSLLAPIRMYPENLGVKHKNDDSIIELEDEDEGKYIAELKNKKADQKQKQVLNQERMGTALKGITPGSKSFNETVDPFVQIHEQLEQKIKAIDREIKTLSEYKARIKRNNAKISAEKKGVKNYFKQLKLAIDPIYNEVQNRNKKRVPVKVEVGKPQTYSHDSRNCPNCKKPVTVDQLKELFKTKSKTEMSDESLLKEIADSYNKYMEKVGMNTCYDKAYFFAVMLVETGFIHRWKNESQKVISKMESMNYYKGAGKLKDFNAFKIYPDMKAALCRQEEKGEPLTKLEQIRVANFVYSSSANAAKAKELGNAIINLNFVNEKVVNVAGMDLLANENGEGWKYRGKGYFQLTGRDAYTKINGWINSLTDLNVDIVENPDLVGSNVEVATLSAMLFYTKYKGLTRYSRGLNSKRVFSGVGADIGMQDRRGAKTTNHKLKTIVFNTKEEIDETVFPSTSDVFKVSECLTFKELRIATNILTYHIYANGDIYKKIPKINKYPTKVKYIYYDKKGNKHELGVYDWFEIDELNSPTDVSLEIGYTDTYKYPSDEGIDGDTAHYYRDSAGNLKYIITTPKVGRKKDYKIKKYTVKSGRKTKLLQLEEPWSKGVKDTETYFEYTFVNTARTYCGLDQYAVFAGAFFDLNLVTNGTGIASKDGTGYPSKSHVNGQSIDLDYFTPTSETKEMIQSMKKFGCKVFYVGLTNENSAFAGLKTYGESIGVKVGQMRGHSEHIHCGPIDNTHIIEIEDE</sequence>
<dbReference type="Proteomes" id="UP000596202">
    <property type="component" value="Chromosome"/>
</dbReference>
<dbReference type="InterPro" id="IPR025460">
    <property type="entry name" value="DUF4280"/>
</dbReference>
<proteinExistence type="predicted"/>
<name>A0A9Q6ZGV7_MYROD</name>
<dbReference type="RefSeq" id="WP_115307089.1">
    <property type="nucleotide sequence ID" value="NZ_CP068108.1"/>
</dbReference>
<dbReference type="OrthoDB" id="961266at2"/>
<protein>
    <submittedName>
        <fullName evidence="1">DUF4280 domain-containing protein</fullName>
    </submittedName>
</protein>
<gene>
    <name evidence="1" type="ORF">I6I88_17995</name>
</gene>
<dbReference type="InterPro" id="IPR023346">
    <property type="entry name" value="Lysozyme-like_dom_sf"/>
</dbReference>
<evidence type="ECO:0000313" key="1">
    <source>
        <dbReference type="EMBL" id="QQU00029.1"/>
    </source>
</evidence>
<dbReference type="SUPFAM" id="SSF53955">
    <property type="entry name" value="Lysozyme-like"/>
    <property type="match status" value="1"/>
</dbReference>
<organism evidence="1 2">
    <name type="scientific">Myroides odoratus</name>
    <name type="common">Flavobacterium odoratum</name>
    <dbReference type="NCBI Taxonomy" id="256"/>
    <lineage>
        <taxon>Bacteria</taxon>
        <taxon>Pseudomonadati</taxon>
        <taxon>Bacteroidota</taxon>
        <taxon>Flavobacteriia</taxon>
        <taxon>Flavobacteriales</taxon>
        <taxon>Flavobacteriaceae</taxon>
        <taxon>Myroides</taxon>
    </lineage>
</organism>
<evidence type="ECO:0000313" key="2">
    <source>
        <dbReference type="Proteomes" id="UP000596202"/>
    </source>
</evidence>
<dbReference type="GeneID" id="93529581"/>
<dbReference type="Pfam" id="PF14107">
    <property type="entry name" value="DUF4280"/>
    <property type="match status" value="1"/>
</dbReference>